<proteinExistence type="predicted"/>
<organism evidence="1 2">
    <name type="scientific">Globodera pallida</name>
    <name type="common">Potato cyst nematode worm</name>
    <name type="synonym">Heterodera pallida</name>
    <dbReference type="NCBI Taxonomy" id="36090"/>
    <lineage>
        <taxon>Eukaryota</taxon>
        <taxon>Metazoa</taxon>
        <taxon>Ecdysozoa</taxon>
        <taxon>Nematoda</taxon>
        <taxon>Chromadorea</taxon>
        <taxon>Rhabditida</taxon>
        <taxon>Tylenchina</taxon>
        <taxon>Tylenchomorpha</taxon>
        <taxon>Tylenchoidea</taxon>
        <taxon>Heteroderidae</taxon>
        <taxon>Heteroderinae</taxon>
        <taxon>Globodera</taxon>
    </lineage>
</organism>
<sequence>MLRPFENIGIYSKRGNIEINTKKSQSLEAFVNASEAVNFIIRLSSSSDFGPFELTNNWTRERLTLRHFNKDNWLLVRCPIRREEDKWAKWEKEAIEWQWRRQWNRIAITFDDKDIGNW</sequence>
<dbReference type="WBParaSite" id="GPLIN_000837100">
    <property type="protein sequence ID" value="GPLIN_000837100"/>
    <property type="gene ID" value="GPLIN_000837100"/>
</dbReference>
<evidence type="ECO:0000313" key="2">
    <source>
        <dbReference type="WBParaSite" id="GPLIN_000837100"/>
    </source>
</evidence>
<accession>A0A183C676</accession>
<reference evidence="1" key="2">
    <citation type="submission" date="2014-05" db="EMBL/GenBank/DDBJ databases">
        <title>The genome and life-stage specific transcriptomes of Globodera pallida elucidate key aspects of plant parasitism by a cyst nematode.</title>
        <authorList>
            <person name="Cotton J.A."/>
            <person name="Lilley C.J."/>
            <person name="Jones L.M."/>
            <person name="Kikuchi T."/>
            <person name="Reid A.J."/>
            <person name="Thorpe P."/>
            <person name="Tsai I.J."/>
            <person name="Beasley H."/>
            <person name="Blok V."/>
            <person name="Cock P.J.A."/>
            <person name="Van den Akker S.E."/>
            <person name="Holroyd N."/>
            <person name="Hunt M."/>
            <person name="Mantelin S."/>
            <person name="Naghra H."/>
            <person name="Pain A."/>
            <person name="Palomares-Rius J.E."/>
            <person name="Zarowiecki M."/>
            <person name="Berriman M."/>
            <person name="Jones J.T."/>
            <person name="Urwin P.E."/>
        </authorList>
    </citation>
    <scope>NUCLEOTIDE SEQUENCE [LARGE SCALE GENOMIC DNA]</scope>
    <source>
        <strain evidence="1">Lindley</strain>
    </source>
</reference>
<keyword evidence="1" id="KW-1185">Reference proteome</keyword>
<protein>
    <submittedName>
        <fullName evidence="2">Uncharacterized protein</fullName>
    </submittedName>
</protein>
<evidence type="ECO:0000313" key="1">
    <source>
        <dbReference type="Proteomes" id="UP000050741"/>
    </source>
</evidence>
<reference evidence="2" key="3">
    <citation type="submission" date="2016-06" db="UniProtKB">
        <authorList>
            <consortium name="WormBaseParasite"/>
        </authorList>
    </citation>
    <scope>IDENTIFICATION</scope>
</reference>
<name>A0A183C676_GLOPA</name>
<dbReference type="Proteomes" id="UP000050741">
    <property type="component" value="Unassembled WGS sequence"/>
</dbReference>
<reference evidence="1" key="1">
    <citation type="submission" date="2013-12" db="EMBL/GenBank/DDBJ databases">
        <authorList>
            <person name="Aslett M."/>
        </authorList>
    </citation>
    <scope>NUCLEOTIDE SEQUENCE [LARGE SCALE GENOMIC DNA]</scope>
    <source>
        <strain evidence="1">Lindley</strain>
    </source>
</reference>
<dbReference type="AlphaFoldDB" id="A0A183C676"/>